<dbReference type="EMBL" id="FNGO01000009">
    <property type="protein sequence ID" value="SDL80513.1"/>
    <property type="molecule type" value="Genomic_DNA"/>
</dbReference>
<evidence type="ECO:0000313" key="3">
    <source>
        <dbReference type="Proteomes" id="UP000199476"/>
    </source>
</evidence>
<dbReference type="SUPFAM" id="SSF53901">
    <property type="entry name" value="Thiolase-like"/>
    <property type="match status" value="1"/>
</dbReference>
<dbReference type="GO" id="GO:0016746">
    <property type="term" value="F:acyltransferase activity"/>
    <property type="evidence" value="ECO:0007669"/>
    <property type="project" value="InterPro"/>
</dbReference>
<dbReference type="Pfam" id="PF19364">
    <property type="entry name" value="DUF5940"/>
    <property type="match status" value="1"/>
</dbReference>
<evidence type="ECO:0000313" key="2">
    <source>
        <dbReference type="EMBL" id="SDL80513.1"/>
    </source>
</evidence>
<dbReference type="InterPro" id="IPR016039">
    <property type="entry name" value="Thiolase-like"/>
</dbReference>
<name>A0A1G9N2A2_9FIRM</name>
<accession>A0A1G9N2A2</accession>
<dbReference type="Gene3D" id="3.40.47.10">
    <property type="match status" value="1"/>
</dbReference>
<proteinExistence type="predicted"/>
<reference evidence="2 3" key="1">
    <citation type="submission" date="2016-10" db="EMBL/GenBank/DDBJ databases">
        <authorList>
            <person name="de Groot N.N."/>
        </authorList>
    </citation>
    <scope>NUCLEOTIDE SEQUENCE [LARGE SCALE GENOMIC DNA]</scope>
    <source>
        <strain evidence="2 3">SLAS-1</strain>
    </source>
</reference>
<organism evidence="2 3">
    <name type="scientific">Halarsenatibacter silvermanii</name>
    <dbReference type="NCBI Taxonomy" id="321763"/>
    <lineage>
        <taxon>Bacteria</taxon>
        <taxon>Bacillati</taxon>
        <taxon>Bacillota</taxon>
        <taxon>Clostridia</taxon>
        <taxon>Halanaerobiales</taxon>
        <taxon>Halarsenatibacteraceae</taxon>
        <taxon>Halarsenatibacter</taxon>
    </lineage>
</organism>
<protein>
    <submittedName>
        <fullName evidence="2">3-Oxoacyl-[acyl-carrier-protein (ACP)] synthase III</fullName>
    </submittedName>
</protein>
<dbReference type="RefSeq" id="WP_089759868.1">
    <property type="nucleotide sequence ID" value="NZ_FNGO01000009.1"/>
</dbReference>
<feature type="domain" description="DUF5940" evidence="1">
    <location>
        <begin position="347"/>
        <end position="517"/>
    </location>
</feature>
<sequence length="520" mass="56165">MSKAVIDGSSYVLAHTPNILKAGGTTQTEARKNGRQDYLDKLDNYLRDFEECRRYAPNQAYIGGILPEELEEIETPWYEQDNLLTGEQGGRFSSRGEIMPEDEFYALMQAVDVFDLVLLAENFCRKIESKIEDHPVLKNMDFEPESSGLAEIEELIEDGRAEPLRWQGELIGCVKEAHGEDKNLSAHVMLENIAAKASGVLAMKHLAAGGLDLDGIDYVIECSEEACGDMNQRGGGNFAKAIAEKAGCMNASGSDVRGFCAAPAHALMQAAALVEADIYDRVAVVAGGAVAKLGMNGEAHLEEDMPVLEDTLGGFAFSVSSDDGESPVLRTDITGRHTVGRGSSPQAVISALVTDALDRADLSLTDVDKYSVEMQNPEVTEPAGAGNVPESNYKMIAALGVKRGDLEKQEMMNFVDEHGMPGFAPTQGHIPSGVPFIGPAAEMMEKGELERALIIGKGSLFLGRITNQFDGISFLLERNSGEIDDDGGPEAGGEIDKEEIKNIIAQSMRDIGERLRQESE</sequence>
<evidence type="ECO:0000259" key="1">
    <source>
        <dbReference type="Pfam" id="PF19364"/>
    </source>
</evidence>
<dbReference type="InterPro" id="IPR045984">
    <property type="entry name" value="DUF5940"/>
</dbReference>
<dbReference type="STRING" id="321763.SAMN04488692_10981"/>
<dbReference type="Proteomes" id="UP000199476">
    <property type="component" value="Unassembled WGS sequence"/>
</dbReference>
<dbReference type="OrthoDB" id="9762068at2"/>
<dbReference type="NCBIfam" id="NF040746">
    <property type="entry name" value="reduct_C_beta"/>
    <property type="match status" value="1"/>
</dbReference>
<gene>
    <name evidence="2" type="ORF">SAMN04488692_10981</name>
</gene>
<dbReference type="AlphaFoldDB" id="A0A1G9N2A2"/>
<keyword evidence="3" id="KW-1185">Reference proteome</keyword>